<comment type="function">
    <text evidence="2 7">Catalyzes the formation of N(7)-methylguanine at position 46 (m7G46) in tRNA.</text>
</comment>
<dbReference type="GO" id="GO:0043527">
    <property type="term" value="C:tRNA methyltransferase complex"/>
    <property type="evidence" value="ECO:0007669"/>
    <property type="project" value="TreeGrafter"/>
</dbReference>
<protein>
    <recommendedName>
        <fullName evidence="7">tRNA (guanine-N(7)-)-methyltransferase</fullName>
        <ecNumber evidence="7">2.1.1.33</ecNumber>
    </recommendedName>
    <alternativeName>
        <fullName evidence="7">tRNA (guanine(46)-N(7))-methyltransferase</fullName>
    </alternativeName>
    <alternativeName>
        <fullName evidence="7">tRNA(m7G46)-methyltransferase</fullName>
    </alternativeName>
</protein>
<dbReference type="GO" id="GO:0008176">
    <property type="term" value="F:tRNA (guanine(46)-N7)-methyltransferase activity"/>
    <property type="evidence" value="ECO:0007669"/>
    <property type="project" value="UniProtKB-UniRule"/>
</dbReference>
<dbReference type="PANTHER" id="PTHR23417:SF14">
    <property type="entry name" value="PENTACOTRIPEPTIDE-REPEAT REGION OF PRORP DOMAIN-CONTAINING PROTEIN"/>
    <property type="match status" value="1"/>
</dbReference>
<proteinExistence type="inferred from homology"/>
<dbReference type="HAMAP" id="MF_01057">
    <property type="entry name" value="tRNA_methyltr_TrmB"/>
    <property type="match status" value="1"/>
</dbReference>
<organism evidence="8 9">
    <name type="scientific">Candidatus Allocopromorpha excrementipullorum</name>
    <dbReference type="NCBI Taxonomy" id="2840743"/>
    <lineage>
        <taxon>Bacteria</taxon>
        <taxon>Bacillati</taxon>
        <taxon>Bacillota</taxon>
        <taxon>Clostridia</taxon>
        <taxon>Eubacteriales</taxon>
        <taxon>Eubacteriaceae</taxon>
        <taxon>Eubacteriaceae incertae sedis</taxon>
        <taxon>Candidatus Allocopromorpha</taxon>
    </lineage>
</organism>
<dbReference type="AlphaFoldDB" id="A0A9D1SUX9"/>
<keyword evidence="5 7" id="KW-0949">S-adenosyl-L-methionine</keyword>
<reference evidence="8" key="1">
    <citation type="submission" date="2020-10" db="EMBL/GenBank/DDBJ databases">
        <authorList>
            <person name="Gilroy R."/>
        </authorList>
    </citation>
    <scope>NUCLEOTIDE SEQUENCE</scope>
    <source>
        <strain evidence="8">ChiSjej4B22-8349</strain>
    </source>
</reference>
<keyword evidence="6 7" id="KW-0819">tRNA processing</keyword>
<evidence type="ECO:0000256" key="6">
    <source>
        <dbReference type="ARBA" id="ARBA00022694"/>
    </source>
</evidence>
<feature type="binding site" evidence="7">
    <location>
        <position position="137"/>
    </location>
    <ligand>
        <name>S-adenosyl-L-methionine</name>
        <dbReference type="ChEBI" id="CHEBI:59789"/>
    </ligand>
</feature>
<gene>
    <name evidence="7 8" type="primary">trmB</name>
    <name evidence="8" type="ORF">IAD25_05380</name>
</gene>
<feature type="binding site" evidence="7">
    <location>
        <position position="173"/>
    </location>
    <ligand>
        <name>substrate</name>
    </ligand>
</feature>
<evidence type="ECO:0000313" key="9">
    <source>
        <dbReference type="Proteomes" id="UP000824130"/>
    </source>
</evidence>
<dbReference type="EMBL" id="DVOB01000121">
    <property type="protein sequence ID" value="HIU96129.1"/>
    <property type="molecule type" value="Genomic_DNA"/>
</dbReference>
<evidence type="ECO:0000313" key="8">
    <source>
        <dbReference type="EMBL" id="HIU96129.1"/>
    </source>
</evidence>
<dbReference type="InterPro" id="IPR003358">
    <property type="entry name" value="tRNA_(Gua-N-7)_MeTrfase_Trmb"/>
</dbReference>
<dbReference type="EC" id="2.1.1.33" evidence="7"/>
<dbReference type="Gene3D" id="3.40.50.150">
    <property type="entry name" value="Vaccinia Virus protein VP39"/>
    <property type="match status" value="1"/>
</dbReference>
<dbReference type="NCBIfam" id="TIGR00091">
    <property type="entry name" value="tRNA (guanosine(46)-N7)-methyltransferase TrmB"/>
    <property type="match status" value="1"/>
</dbReference>
<comment type="pathway">
    <text evidence="7">tRNA modification; N(7)-methylguanine-tRNA biosynthesis.</text>
</comment>
<dbReference type="InterPro" id="IPR029063">
    <property type="entry name" value="SAM-dependent_MTases_sf"/>
</dbReference>
<dbReference type="SUPFAM" id="SSF53335">
    <property type="entry name" value="S-adenosyl-L-methionine-dependent methyltransferases"/>
    <property type="match status" value="1"/>
</dbReference>
<comment type="similarity">
    <text evidence="7">Belongs to the class I-like SAM-binding methyltransferase superfamily. TrmB family.</text>
</comment>
<comment type="catalytic activity">
    <reaction evidence="1 7">
        <text>guanosine(46) in tRNA + S-adenosyl-L-methionine = N(7)-methylguanosine(46) in tRNA + S-adenosyl-L-homocysteine</text>
        <dbReference type="Rhea" id="RHEA:42708"/>
        <dbReference type="Rhea" id="RHEA-COMP:10188"/>
        <dbReference type="Rhea" id="RHEA-COMP:10189"/>
        <dbReference type="ChEBI" id="CHEBI:57856"/>
        <dbReference type="ChEBI" id="CHEBI:59789"/>
        <dbReference type="ChEBI" id="CHEBI:74269"/>
        <dbReference type="ChEBI" id="CHEBI:74480"/>
        <dbReference type="EC" id="2.1.1.33"/>
    </reaction>
</comment>
<evidence type="ECO:0000256" key="7">
    <source>
        <dbReference type="HAMAP-Rule" id="MF_01057"/>
    </source>
</evidence>
<dbReference type="PROSITE" id="PS51625">
    <property type="entry name" value="SAM_MT_TRMB"/>
    <property type="match status" value="1"/>
</dbReference>
<accession>A0A9D1SUX9</accession>
<feature type="binding site" evidence="7">
    <location>
        <position position="141"/>
    </location>
    <ligand>
        <name>substrate</name>
    </ligand>
</feature>
<keyword evidence="3 7" id="KW-0489">Methyltransferase</keyword>
<evidence type="ECO:0000256" key="1">
    <source>
        <dbReference type="ARBA" id="ARBA00000142"/>
    </source>
</evidence>
<evidence type="ECO:0000256" key="3">
    <source>
        <dbReference type="ARBA" id="ARBA00022603"/>
    </source>
</evidence>
<comment type="caution">
    <text evidence="8">The sequence shown here is derived from an EMBL/GenBank/DDBJ whole genome shotgun (WGS) entry which is preliminary data.</text>
</comment>
<feature type="binding site" evidence="7">
    <location>
        <position position="73"/>
    </location>
    <ligand>
        <name>S-adenosyl-L-methionine</name>
        <dbReference type="ChEBI" id="CHEBI:59789"/>
    </ligand>
</feature>
<evidence type="ECO:0000256" key="2">
    <source>
        <dbReference type="ARBA" id="ARBA00003015"/>
    </source>
</evidence>
<comment type="caution">
    <text evidence="7">Lacks conserved residue(s) required for the propagation of feature annotation.</text>
</comment>
<evidence type="ECO:0000256" key="5">
    <source>
        <dbReference type="ARBA" id="ARBA00022691"/>
    </source>
</evidence>
<dbReference type="Proteomes" id="UP000824130">
    <property type="component" value="Unassembled WGS sequence"/>
</dbReference>
<dbReference type="PANTHER" id="PTHR23417">
    <property type="entry name" value="3-DEOXY-D-MANNO-OCTULOSONIC-ACID TRANSFERASE/TRNA GUANINE-N 7 - -METHYLTRANSFERASE"/>
    <property type="match status" value="1"/>
</dbReference>
<feature type="binding site" evidence="7">
    <location>
        <begin position="211"/>
        <end position="214"/>
    </location>
    <ligand>
        <name>substrate</name>
    </ligand>
</feature>
<name>A0A9D1SUX9_9FIRM</name>
<dbReference type="NCBIfam" id="NF001080">
    <property type="entry name" value="PRK00121.2-2"/>
    <property type="match status" value="1"/>
</dbReference>
<dbReference type="Pfam" id="PF02390">
    <property type="entry name" value="Methyltransf_4"/>
    <property type="match status" value="1"/>
</dbReference>
<keyword evidence="4 7" id="KW-0808">Transferase</keyword>
<feature type="binding site" evidence="7">
    <location>
        <position position="48"/>
    </location>
    <ligand>
        <name>S-adenosyl-L-methionine</name>
        <dbReference type="ChEBI" id="CHEBI:59789"/>
    </ligand>
</feature>
<sequence length="232" mass="26368">MRQRKAKDLEKRLRECSAYMTDGPGQGGRDYFGRGTADGGYHRDLFVEIGCGKGQFIISKAASHPEADFIAIEGQETVILRALEKAREYDSADPAGSMSGASHGRLTNLKFMLTFVHTMDELFDEGQLSGIYLNFSDPWPKARHAKRRLTHRERLKDYAWALKKGGFIEMKTDNDDLYDFTLREIAAAGYEIVEQTRDLHSSSFESRLTTTEYEDKFSSRGKNINYVKVLVE</sequence>
<evidence type="ECO:0000256" key="4">
    <source>
        <dbReference type="ARBA" id="ARBA00022679"/>
    </source>
</evidence>
<dbReference type="InterPro" id="IPR055361">
    <property type="entry name" value="tRNA_methyltr_TrmB_bact"/>
</dbReference>
<reference evidence="8" key="2">
    <citation type="journal article" date="2021" name="PeerJ">
        <title>Extensive microbial diversity within the chicken gut microbiome revealed by metagenomics and culture.</title>
        <authorList>
            <person name="Gilroy R."/>
            <person name="Ravi A."/>
            <person name="Getino M."/>
            <person name="Pursley I."/>
            <person name="Horton D.L."/>
            <person name="Alikhan N.F."/>
            <person name="Baker D."/>
            <person name="Gharbi K."/>
            <person name="Hall N."/>
            <person name="Watson M."/>
            <person name="Adriaenssens E.M."/>
            <person name="Foster-Nyarko E."/>
            <person name="Jarju S."/>
            <person name="Secka A."/>
            <person name="Antonio M."/>
            <person name="Oren A."/>
            <person name="Chaudhuri R.R."/>
            <person name="La Ragione R."/>
            <person name="Hildebrand F."/>
            <person name="Pallen M.J."/>
        </authorList>
    </citation>
    <scope>NUCLEOTIDE SEQUENCE</scope>
    <source>
        <strain evidence="8">ChiSjej4B22-8349</strain>
    </source>
</reference>